<dbReference type="Gene3D" id="1.10.260.40">
    <property type="entry name" value="lambda repressor-like DNA-binding domains"/>
    <property type="match status" value="1"/>
</dbReference>
<dbReference type="GO" id="GO:0003677">
    <property type="term" value="F:DNA binding"/>
    <property type="evidence" value="ECO:0007669"/>
    <property type="project" value="InterPro"/>
</dbReference>
<dbReference type="InterPro" id="IPR001387">
    <property type="entry name" value="Cro/C1-type_HTH"/>
</dbReference>
<dbReference type="Proteomes" id="UP000199707">
    <property type="component" value="Unassembled WGS sequence"/>
</dbReference>
<gene>
    <name evidence="2" type="ORF">SAMN02799620_04674</name>
</gene>
<protein>
    <submittedName>
        <fullName evidence="2">Helix-turn-helix domain-containing protein</fullName>
    </submittedName>
</protein>
<name>A0A1G4WSU0_9MYCO</name>
<dbReference type="PROSITE" id="PS50943">
    <property type="entry name" value="HTH_CROC1"/>
    <property type="match status" value="1"/>
</dbReference>
<evidence type="ECO:0000259" key="1">
    <source>
        <dbReference type="PROSITE" id="PS50943"/>
    </source>
</evidence>
<accession>A0A1G4WSU0</accession>
<dbReference type="InterPro" id="IPR010982">
    <property type="entry name" value="Lambda_DNA-bd_dom_sf"/>
</dbReference>
<dbReference type="CDD" id="cd00093">
    <property type="entry name" value="HTH_XRE"/>
    <property type="match status" value="1"/>
</dbReference>
<dbReference type="InterPro" id="IPR041413">
    <property type="entry name" value="MLTR_LBD"/>
</dbReference>
<evidence type="ECO:0000313" key="2">
    <source>
        <dbReference type="EMBL" id="SCX28855.1"/>
    </source>
</evidence>
<dbReference type="PANTHER" id="PTHR35010:SF2">
    <property type="entry name" value="BLL4672 PROTEIN"/>
    <property type="match status" value="1"/>
</dbReference>
<dbReference type="PANTHER" id="PTHR35010">
    <property type="entry name" value="BLL4672 PROTEIN-RELATED"/>
    <property type="match status" value="1"/>
</dbReference>
<feature type="domain" description="HTH cro/C1-type" evidence="1">
    <location>
        <begin position="38"/>
        <end position="83"/>
    </location>
</feature>
<dbReference type="Pfam" id="PF17765">
    <property type="entry name" value="MLTR_LBD"/>
    <property type="match status" value="1"/>
</dbReference>
<organism evidence="2 3">
    <name type="scientific">Mycolicibacterium fluoranthenivorans</name>
    <dbReference type="NCBI Taxonomy" id="258505"/>
    <lineage>
        <taxon>Bacteria</taxon>
        <taxon>Bacillati</taxon>
        <taxon>Actinomycetota</taxon>
        <taxon>Actinomycetes</taxon>
        <taxon>Mycobacteriales</taxon>
        <taxon>Mycobacteriaceae</taxon>
        <taxon>Mycolicibacterium</taxon>
    </lineage>
</organism>
<sequence>MGTMTQPNELGEFLRSRRSRLSPTDVGLHGSTARRVTGLRREELAVLAGVSADYYARLEQGRARNISDSVLSAVADALRLDDLERRHLTELVRPARSVSSTTSKPLRVRAALRAMIHALDPTPAVLHGPRMEVLAINRAGAALLDDFEAMPPAERNMVHWMFLNPKARAVYPDWSDIAAQLVAILRLAAGRDAGDQRLAALIDEITAQSDEFATYWSDHRVSQHTHGPKRFEIESVGALTLNYEALIPPSDPELRVIIYTAEVGSPSEQRLRELLKSRPVDVGT</sequence>
<dbReference type="AlphaFoldDB" id="A0A1G4WSU0"/>
<dbReference type="Gene3D" id="3.30.450.180">
    <property type="match status" value="1"/>
</dbReference>
<dbReference type="EMBL" id="FMUB01000010">
    <property type="protein sequence ID" value="SCX28855.1"/>
    <property type="molecule type" value="Genomic_DNA"/>
</dbReference>
<dbReference type="Pfam" id="PF13560">
    <property type="entry name" value="HTH_31"/>
    <property type="match status" value="1"/>
</dbReference>
<dbReference type="STRING" id="1502745.SAMN02799620_04674"/>
<proteinExistence type="predicted"/>
<dbReference type="SMART" id="SM00530">
    <property type="entry name" value="HTH_XRE"/>
    <property type="match status" value="1"/>
</dbReference>
<evidence type="ECO:0000313" key="3">
    <source>
        <dbReference type="Proteomes" id="UP000199707"/>
    </source>
</evidence>
<reference evidence="3" key="1">
    <citation type="submission" date="2016-10" db="EMBL/GenBank/DDBJ databases">
        <authorList>
            <person name="Varghese N."/>
            <person name="Submissions S."/>
        </authorList>
    </citation>
    <scope>NUCLEOTIDE SEQUENCE [LARGE SCALE GENOMIC DNA]</scope>
    <source>
        <strain evidence="3">UNC267MFSha1.1M11</strain>
    </source>
</reference>
<dbReference type="SUPFAM" id="SSF47413">
    <property type="entry name" value="lambda repressor-like DNA-binding domains"/>
    <property type="match status" value="1"/>
</dbReference>